<sequence>MLEHSGTYRESAVHSGTFAQEIITLVHQVKENYFRGQGITLNERFAIEQYYSLQDEFKEEEEEEMGNVRPVMNRQHGMPSSETQIFCKIGPDPLQRRQLVPDPGDLRYDLERRRQQRLEGVKITIAGGNFAPMAPEGQESELPYMSDDPEEMDENFRWLEQDRERQRQWFDCSYNDFLILQDGPRQRMPVPNRQNFSQRGNFNRNSRPLGRRT</sequence>
<dbReference type="Pfam" id="PF15440">
    <property type="entry name" value="THRAP3_BCLAF1"/>
    <property type="match status" value="1"/>
</dbReference>
<dbReference type="PANTHER" id="PTHR15268">
    <property type="entry name" value="THRAP3/BCLAF1"/>
    <property type="match status" value="1"/>
</dbReference>
<evidence type="ECO:0000256" key="2">
    <source>
        <dbReference type="SAM" id="MobiDB-lite"/>
    </source>
</evidence>
<keyword evidence="4" id="KW-1185">Reference proteome</keyword>
<accession>A0A673NHX1</accession>
<dbReference type="Proteomes" id="UP000472270">
    <property type="component" value="Unassembled WGS sequence"/>
</dbReference>
<reference evidence="3" key="2">
    <citation type="submission" date="2025-09" db="UniProtKB">
        <authorList>
            <consortium name="Ensembl"/>
        </authorList>
    </citation>
    <scope>IDENTIFICATION</scope>
</reference>
<feature type="region of interest" description="Disordered" evidence="2">
    <location>
        <begin position="183"/>
        <end position="213"/>
    </location>
</feature>
<dbReference type="Ensembl" id="ENSSRHT00000106013.1">
    <property type="protein sequence ID" value="ENSSRHP00000103239.1"/>
    <property type="gene ID" value="ENSSRHG00000050504.1"/>
</dbReference>
<dbReference type="PANTHER" id="PTHR15268:SF17">
    <property type="entry name" value="BCLAF1 AND THRAP3 FAMILY MEMBER 3"/>
    <property type="match status" value="1"/>
</dbReference>
<feature type="compositionally biased region" description="Polar residues" evidence="2">
    <location>
        <begin position="192"/>
        <end position="206"/>
    </location>
</feature>
<protein>
    <submittedName>
        <fullName evidence="3">Uncharacterized protein</fullName>
    </submittedName>
</protein>
<dbReference type="GO" id="GO:0045944">
    <property type="term" value="P:positive regulation of transcription by RNA polymerase II"/>
    <property type="evidence" value="ECO:0007669"/>
    <property type="project" value="TreeGrafter"/>
</dbReference>
<dbReference type="GO" id="GO:0003677">
    <property type="term" value="F:DNA binding"/>
    <property type="evidence" value="ECO:0007669"/>
    <property type="project" value="TreeGrafter"/>
</dbReference>
<dbReference type="AlphaFoldDB" id="A0A673NHX1"/>
<evidence type="ECO:0000256" key="1">
    <source>
        <dbReference type="ARBA" id="ARBA00006481"/>
    </source>
</evidence>
<evidence type="ECO:0000313" key="3">
    <source>
        <dbReference type="Ensembl" id="ENSSRHP00000103239.1"/>
    </source>
</evidence>
<dbReference type="GO" id="GO:0016592">
    <property type="term" value="C:mediator complex"/>
    <property type="evidence" value="ECO:0007669"/>
    <property type="project" value="TreeGrafter"/>
</dbReference>
<gene>
    <name evidence="3" type="primary">LOC107721896</name>
</gene>
<proteinExistence type="inferred from homology"/>
<organism evidence="3 4">
    <name type="scientific">Sinocyclocheilus rhinocerous</name>
    <dbReference type="NCBI Taxonomy" id="307959"/>
    <lineage>
        <taxon>Eukaryota</taxon>
        <taxon>Metazoa</taxon>
        <taxon>Chordata</taxon>
        <taxon>Craniata</taxon>
        <taxon>Vertebrata</taxon>
        <taxon>Euteleostomi</taxon>
        <taxon>Actinopterygii</taxon>
        <taxon>Neopterygii</taxon>
        <taxon>Teleostei</taxon>
        <taxon>Ostariophysi</taxon>
        <taxon>Cypriniformes</taxon>
        <taxon>Cyprinidae</taxon>
        <taxon>Cyprininae</taxon>
        <taxon>Sinocyclocheilus</taxon>
    </lineage>
</organism>
<dbReference type="InterPro" id="IPR029199">
    <property type="entry name" value="THRAP3_BCLAF1"/>
</dbReference>
<comment type="similarity">
    <text evidence="1">Belongs to the BCLAF1/THRAP3 family.</text>
</comment>
<name>A0A673NHX1_9TELE</name>
<dbReference type="GO" id="GO:0003712">
    <property type="term" value="F:transcription coregulator activity"/>
    <property type="evidence" value="ECO:0007669"/>
    <property type="project" value="TreeGrafter"/>
</dbReference>
<reference evidence="3" key="1">
    <citation type="submission" date="2025-08" db="UniProtKB">
        <authorList>
            <consortium name="Ensembl"/>
        </authorList>
    </citation>
    <scope>IDENTIFICATION</scope>
</reference>
<evidence type="ECO:0000313" key="4">
    <source>
        <dbReference type="Proteomes" id="UP000472270"/>
    </source>
</evidence>